<evidence type="ECO:0000256" key="1">
    <source>
        <dbReference type="SAM" id="MobiDB-lite"/>
    </source>
</evidence>
<feature type="region of interest" description="Disordered" evidence="1">
    <location>
        <begin position="1"/>
        <end position="46"/>
    </location>
</feature>
<evidence type="ECO:0000313" key="2">
    <source>
        <dbReference type="EMBL" id="RJG06641.1"/>
    </source>
</evidence>
<accession>A0A418X2N5</accession>
<sequence length="87" mass="9459">MKKQGRPSPSPDKGQEAGGATPASQLEQQSAGIGPEPHGFFAGKPLDGSQYLEVIEEQEYAEQRPTAAEQKPRYSFLNPPPQPGRKR</sequence>
<keyword evidence="3" id="KW-1185">Reference proteome</keyword>
<name>A0A418X2N5_9BURK</name>
<reference evidence="2 3" key="1">
    <citation type="submission" date="2018-09" db="EMBL/GenBank/DDBJ databases">
        <authorList>
            <person name="Zhu H."/>
        </authorList>
    </citation>
    <scope>NUCLEOTIDE SEQUENCE [LARGE SCALE GENOMIC DNA]</scope>
    <source>
        <strain evidence="2 3">K2R10-39</strain>
    </source>
</reference>
<dbReference type="Proteomes" id="UP000285190">
    <property type="component" value="Unassembled WGS sequence"/>
</dbReference>
<organism evidence="2 3">
    <name type="scientific">Noviherbaspirillum cavernae</name>
    <dbReference type="NCBI Taxonomy" id="2320862"/>
    <lineage>
        <taxon>Bacteria</taxon>
        <taxon>Pseudomonadati</taxon>
        <taxon>Pseudomonadota</taxon>
        <taxon>Betaproteobacteria</taxon>
        <taxon>Burkholderiales</taxon>
        <taxon>Oxalobacteraceae</taxon>
        <taxon>Noviherbaspirillum</taxon>
    </lineage>
</organism>
<protein>
    <submittedName>
        <fullName evidence="2">Uncharacterized protein</fullName>
    </submittedName>
</protein>
<feature type="compositionally biased region" description="Pro residues" evidence="1">
    <location>
        <begin position="78"/>
        <end position="87"/>
    </location>
</feature>
<comment type="caution">
    <text evidence="2">The sequence shown here is derived from an EMBL/GenBank/DDBJ whole genome shotgun (WGS) entry which is preliminary data.</text>
</comment>
<evidence type="ECO:0000313" key="3">
    <source>
        <dbReference type="Proteomes" id="UP000285190"/>
    </source>
</evidence>
<dbReference type="AlphaFoldDB" id="A0A418X2N5"/>
<feature type="region of interest" description="Disordered" evidence="1">
    <location>
        <begin position="58"/>
        <end position="87"/>
    </location>
</feature>
<dbReference type="OrthoDB" id="8724862at2"/>
<gene>
    <name evidence="2" type="ORF">D3870_12015</name>
</gene>
<proteinExistence type="predicted"/>
<dbReference type="EMBL" id="QYUN01000002">
    <property type="protein sequence ID" value="RJG06641.1"/>
    <property type="molecule type" value="Genomic_DNA"/>
</dbReference>
<dbReference type="RefSeq" id="WP_119739400.1">
    <property type="nucleotide sequence ID" value="NZ_QYUN01000002.1"/>
</dbReference>
<feature type="compositionally biased region" description="Polar residues" evidence="1">
    <location>
        <begin position="22"/>
        <end position="31"/>
    </location>
</feature>